<evidence type="ECO:0000313" key="2">
    <source>
        <dbReference type="EMBL" id="CAB4995247.1"/>
    </source>
</evidence>
<dbReference type="InterPro" id="IPR029063">
    <property type="entry name" value="SAM-dependent_MTases_sf"/>
</dbReference>
<dbReference type="AlphaFoldDB" id="A0A6J7NQ95"/>
<protein>
    <submittedName>
        <fullName evidence="2">Unannotated protein</fullName>
    </submittedName>
</protein>
<evidence type="ECO:0000259" key="1">
    <source>
        <dbReference type="Pfam" id="PF05050"/>
    </source>
</evidence>
<feature type="domain" description="Methyltransferase FkbM" evidence="1">
    <location>
        <begin position="114"/>
        <end position="242"/>
    </location>
</feature>
<dbReference type="SUPFAM" id="SSF53335">
    <property type="entry name" value="S-adenosyl-L-methionine-dependent methyltransferases"/>
    <property type="match status" value="1"/>
</dbReference>
<gene>
    <name evidence="2" type="ORF">UFOPK3957_01244</name>
</gene>
<dbReference type="EMBL" id="CAFBOM010000216">
    <property type="protein sequence ID" value="CAB4995247.1"/>
    <property type="molecule type" value="Genomic_DNA"/>
</dbReference>
<dbReference type="Pfam" id="PF05050">
    <property type="entry name" value="Methyltransf_21"/>
    <property type="match status" value="1"/>
</dbReference>
<dbReference type="NCBIfam" id="TIGR01444">
    <property type="entry name" value="fkbM_fam"/>
    <property type="match status" value="1"/>
</dbReference>
<organism evidence="2">
    <name type="scientific">freshwater metagenome</name>
    <dbReference type="NCBI Taxonomy" id="449393"/>
    <lineage>
        <taxon>unclassified sequences</taxon>
        <taxon>metagenomes</taxon>
        <taxon>ecological metagenomes</taxon>
    </lineage>
</organism>
<proteinExistence type="predicted"/>
<accession>A0A6J7NQ95</accession>
<dbReference type="InterPro" id="IPR006342">
    <property type="entry name" value="FkbM_mtfrase"/>
</dbReference>
<sequence length="312" mass="34277">MLGNGLHLPVREPEIVASLELLRADNIPHHEGVYRVDWAGIRTRIGMLPWAPQELAGSTNTDLPIPTDGYRSEAEEYVALAVSLTNDRDSYRVVEVGAGWAPWAVMGVVCAERAGKRAKGIAVEAEPQRASWARQHSADNGVDSLVTVIEAACWHTETTLSFPVLDAIDMGGAVLAGEASSDGSPSMDYRGAFLEHRDVPTVTLDTLLAGDEPTDLLHIDLQGMELEVILPALELIEQKVRFLAVGTHNRYVEGMLQQTLLRREWALLLESPSTAIFDGVRPSLTGFTVQDGNQLWANSRFRDAHPMLIRQR</sequence>
<name>A0A6J7NQ95_9ZZZZ</name>
<dbReference type="Gene3D" id="3.40.50.150">
    <property type="entry name" value="Vaccinia Virus protein VP39"/>
    <property type="match status" value="1"/>
</dbReference>
<reference evidence="2" key="1">
    <citation type="submission" date="2020-05" db="EMBL/GenBank/DDBJ databases">
        <authorList>
            <person name="Chiriac C."/>
            <person name="Salcher M."/>
            <person name="Ghai R."/>
            <person name="Kavagutti S V."/>
        </authorList>
    </citation>
    <scope>NUCLEOTIDE SEQUENCE</scope>
</reference>